<evidence type="ECO:0000256" key="3">
    <source>
        <dbReference type="ARBA" id="ARBA00022827"/>
    </source>
</evidence>
<dbReference type="STRING" id="1834516.BL253_07295"/>
<dbReference type="PANTHER" id="PTHR43104">
    <property type="entry name" value="L-2-HYDROXYGLUTARATE DEHYDROGENASE, MITOCHONDRIAL"/>
    <property type="match status" value="1"/>
</dbReference>
<dbReference type="SUPFAM" id="SSF51905">
    <property type="entry name" value="FAD/NAD(P)-binding domain"/>
    <property type="match status" value="1"/>
</dbReference>
<dbReference type="AlphaFoldDB" id="A0A1V2IFF2"/>
<evidence type="ECO:0000256" key="4">
    <source>
        <dbReference type="ARBA" id="ARBA00023002"/>
    </source>
</evidence>
<dbReference type="OrthoDB" id="9801699at2"/>
<protein>
    <submittedName>
        <fullName evidence="7">Hydroxyglutarate oxidase</fullName>
    </submittedName>
</protein>
<dbReference type="InterPro" id="IPR036188">
    <property type="entry name" value="FAD/NAD-bd_sf"/>
</dbReference>
<keyword evidence="3" id="KW-0274">FAD</keyword>
<keyword evidence="8" id="KW-1185">Reference proteome</keyword>
<proteinExistence type="inferred from homology"/>
<feature type="domain" description="FAD dependent oxidoreductase" evidence="6">
    <location>
        <begin position="4"/>
        <end position="420"/>
    </location>
</feature>
<reference evidence="8" key="1">
    <citation type="submission" date="2016-10" db="EMBL/GenBank/DDBJ databases">
        <title>Frankia sp. NRRL B-16386 Genome sequencing.</title>
        <authorList>
            <person name="Ghodhbane-Gtari F."/>
            <person name="Swanson E."/>
            <person name="Gueddou A."/>
            <person name="Hezbri K."/>
            <person name="Ktari K."/>
            <person name="Nouioui I."/>
            <person name="Morris K."/>
            <person name="Simpson S."/>
            <person name="Abebe-Akele F."/>
            <person name="Thomas K."/>
            <person name="Gtari M."/>
            <person name="Tisa L.S."/>
        </authorList>
    </citation>
    <scope>NUCLEOTIDE SEQUENCE [LARGE SCALE GENOMIC DNA]</scope>
    <source>
        <strain evidence="8">NRRL B-16386</strain>
    </source>
</reference>
<evidence type="ECO:0000313" key="7">
    <source>
        <dbReference type="EMBL" id="ONH31933.1"/>
    </source>
</evidence>
<sequence length="435" mass="46751">MAGRIAVVGGGILGLAVARRLGQVDPSAAVTVFEKEQDIARHQTGRNSGVVHAGLYYTPGSLKATLCRRGVGLLREYVAKHNIRYDECGKVVVAIDDTEIDRLKEIARRAEANGVPRCAWLDGDGLRAIEPHARGVAALHSPTTAIVDYPAVCRALRADVLDAGGTVRTGAEIVGIDEKPDGVWLRVRVRGTAPVAPNGHHPDGDSAAAKARLREVTEQVGPFDMLVSCAGLQSDQVARLTGEDPSPRIIPFRGDYWLLRPERRDLVRGLIYPVPDPRYPFLGIHLTKRVDGEVLVGPNAVLATAREGYTVGTVKGADLRETLAWPGMRKLARTHWKTGAKEILRTASKRAFVAEARRYVPELSVADVVRGPAGVRAQAVDRDGGLVDDFVLAQHGRVLHVRNAPSPGATASLAIAEYIVAKLVPETEPQSDSTA</sequence>
<dbReference type="Pfam" id="PF01266">
    <property type="entry name" value="DAO"/>
    <property type="match status" value="1"/>
</dbReference>
<dbReference type="Gene3D" id="3.30.9.10">
    <property type="entry name" value="D-Amino Acid Oxidase, subunit A, domain 2"/>
    <property type="match status" value="1"/>
</dbReference>
<dbReference type="RefSeq" id="WP_076814757.1">
    <property type="nucleotide sequence ID" value="NZ_MOMC01000014.1"/>
</dbReference>
<keyword evidence="4" id="KW-0560">Oxidoreductase</keyword>
<comment type="similarity">
    <text evidence="5">Belongs to the L2HGDH family.</text>
</comment>
<evidence type="ECO:0000259" key="6">
    <source>
        <dbReference type="Pfam" id="PF01266"/>
    </source>
</evidence>
<evidence type="ECO:0000256" key="5">
    <source>
        <dbReference type="ARBA" id="ARBA00037941"/>
    </source>
</evidence>
<name>A0A1V2IFF2_9ACTN</name>
<dbReference type="PANTHER" id="PTHR43104:SF2">
    <property type="entry name" value="L-2-HYDROXYGLUTARATE DEHYDROGENASE, MITOCHONDRIAL"/>
    <property type="match status" value="1"/>
</dbReference>
<dbReference type="InterPro" id="IPR006076">
    <property type="entry name" value="FAD-dep_OxRdtase"/>
</dbReference>
<keyword evidence="2" id="KW-0285">Flavoprotein</keyword>
<dbReference type="GO" id="GO:0047545">
    <property type="term" value="F:(S)-2-hydroxyglutarate dehydrogenase activity"/>
    <property type="evidence" value="ECO:0007669"/>
    <property type="project" value="TreeGrafter"/>
</dbReference>
<dbReference type="EMBL" id="MOMC01000014">
    <property type="protein sequence ID" value="ONH31933.1"/>
    <property type="molecule type" value="Genomic_DNA"/>
</dbReference>
<dbReference type="Proteomes" id="UP000188929">
    <property type="component" value="Unassembled WGS sequence"/>
</dbReference>
<evidence type="ECO:0000313" key="8">
    <source>
        <dbReference type="Proteomes" id="UP000188929"/>
    </source>
</evidence>
<organism evidence="7 8">
    <name type="scientific">Pseudofrankia asymbiotica</name>
    <dbReference type="NCBI Taxonomy" id="1834516"/>
    <lineage>
        <taxon>Bacteria</taxon>
        <taxon>Bacillati</taxon>
        <taxon>Actinomycetota</taxon>
        <taxon>Actinomycetes</taxon>
        <taxon>Frankiales</taxon>
        <taxon>Frankiaceae</taxon>
        <taxon>Pseudofrankia</taxon>
    </lineage>
</organism>
<dbReference type="Gene3D" id="3.50.50.60">
    <property type="entry name" value="FAD/NAD(P)-binding domain"/>
    <property type="match status" value="1"/>
</dbReference>
<comment type="caution">
    <text evidence="7">The sequence shown here is derived from an EMBL/GenBank/DDBJ whole genome shotgun (WGS) entry which is preliminary data.</text>
</comment>
<evidence type="ECO:0000256" key="1">
    <source>
        <dbReference type="ARBA" id="ARBA00001974"/>
    </source>
</evidence>
<gene>
    <name evidence="7" type="ORF">BL253_07295</name>
</gene>
<accession>A0A1V2IFF2</accession>
<comment type="cofactor">
    <cofactor evidence="1">
        <name>FAD</name>
        <dbReference type="ChEBI" id="CHEBI:57692"/>
    </cofactor>
</comment>
<evidence type="ECO:0000256" key="2">
    <source>
        <dbReference type="ARBA" id="ARBA00022630"/>
    </source>
</evidence>